<evidence type="ECO:0000313" key="2">
    <source>
        <dbReference type="EMBL" id="KPL88519.1"/>
    </source>
</evidence>
<dbReference type="InParanoid" id="A0A0M8K648"/>
<evidence type="ECO:0000313" key="1">
    <source>
        <dbReference type="EMBL" id="GAP62545.1"/>
    </source>
</evidence>
<dbReference type="EMBL" id="LGKN01000004">
    <property type="protein sequence ID" value="KPL88519.1"/>
    <property type="molecule type" value="Genomic_DNA"/>
</dbReference>
<dbReference type="InterPro" id="IPR003735">
    <property type="entry name" value="Metal_Tscrpt_repr"/>
</dbReference>
<dbReference type="InterPro" id="IPR038390">
    <property type="entry name" value="Metal_Tscrpt_repr_sf"/>
</dbReference>
<sequence>MSEKAQNHRHKKEILARLQSIEGHVRGVARMVENDAYCIDIIQQTQAIKRALDKVNQLILNDHLNHCVITAIRGDDPLERERVISELADLFEAQSRL</sequence>
<organism evidence="1 3">
    <name type="scientific">Ardenticatena maritima</name>
    <dbReference type="NCBI Taxonomy" id="872965"/>
    <lineage>
        <taxon>Bacteria</taxon>
        <taxon>Bacillati</taxon>
        <taxon>Chloroflexota</taxon>
        <taxon>Ardenticatenia</taxon>
        <taxon>Ardenticatenales</taxon>
        <taxon>Ardenticatenaceae</taxon>
        <taxon>Ardenticatena</taxon>
    </lineage>
</organism>
<dbReference type="STRING" id="872965.SE16_06960"/>
<dbReference type="Proteomes" id="UP000050502">
    <property type="component" value="Unassembled WGS sequence"/>
</dbReference>
<dbReference type="AlphaFoldDB" id="A0A0M8K648"/>
<dbReference type="PANTHER" id="PTHR33677">
    <property type="entry name" value="TRANSCRIPTIONAL REPRESSOR FRMR-RELATED"/>
    <property type="match status" value="1"/>
</dbReference>
<reference evidence="3" key="3">
    <citation type="submission" date="2015-08" db="EMBL/GenBank/DDBJ databases">
        <title>Draft Genome Sequence of a Heterotrophic Facultative Anaerobic Bacterium Ardenticatena maritima Strain 110S.</title>
        <authorList>
            <person name="Kawaichi S."/>
            <person name="Yoshida T."/>
            <person name="Sako Y."/>
            <person name="Nakamura R."/>
        </authorList>
    </citation>
    <scope>NUCLEOTIDE SEQUENCE [LARGE SCALE GENOMIC DNA]</scope>
    <source>
        <strain evidence="3">110S</strain>
    </source>
</reference>
<evidence type="ECO:0000313" key="4">
    <source>
        <dbReference type="Proteomes" id="UP000050502"/>
    </source>
</evidence>
<evidence type="ECO:0000313" key="3">
    <source>
        <dbReference type="Proteomes" id="UP000037784"/>
    </source>
</evidence>
<keyword evidence="3" id="KW-1185">Reference proteome</keyword>
<dbReference type="Pfam" id="PF02583">
    <property type="entry name" value="Trns_repr_metal"/>
    <property type="match status" value="1"/>
</dbReference>
<proteinExistence type="predicted"/>
<dbReference type="CDD" id="cd10148">
    <property type="entry name" value="CsoR-like_DUF156"/>
    <property type="match status" value="1"/>
</dbReference>
<comment type="caution">
    <text evidence="1">The sequence shown here is derived from an EMBL/GenBank/DDBJ whole genome shotgun (WGS) entry which is preliminary data.</text>
</comment>
<dbReference type="Proteomes" id="UP000037784">
    <property type="component" value="Unassembled WGS sequence"/>
</dbReference>
<dbReference type="FunCoup" id="A0A0M8K648">
    <property type="interactions" value="151"/>
</dbReference>
<dbReference type="PANTHER" id="PTHR33677:SF3">
    <property type="entry name" value="COPPER-SENSING TRANSCRIPTIONAL REPRESSOR RICR"/>
    <property type="match status" value="1"/>
</dbReference>
<dbReference type="Gene3D" id="1.20.58.1000">
    <property type="entry name" value="Metal-sensitive repressor, helix protomer"/>
    <property type="match status" value="1"/>
</dbReference>
<dbReference type="GO" id="GO:0003677">
    <property type="term" value="F:DNA binding"/>
    <property type="evidence" value="ECO:0007669"/>
    <property type="project" value="InterPro"/>
</dbReference>
<reference evidence="2 4" key="2">
    <citation type="submission" date="2015-07" db="EMBL/GenBank/DDBJ databases">
        <title>Whole genome sequence of Ardenticatena maritima DSM 23922.</title>
        <authorList>
            <person name="Hemp J."/>
            <person name="Ward L.M."/>
            <person name="Pace L.A."/>
            <person name="Fischer W.W."/>
        </authorList>
    </citation>
    <scope>NUCLEOTIDE SEQUENCE [LARGE SCALE GENOMIC DNA]</scope>
    <source>
        <strain evidence="2 4">110S</strain>
    </source>
</reference>
<dbReference type="OrthoDB" id="9811244at2"/>
<dbReference type="EMBL" id="BBZA01000062">
    <property type="protein sequence ID" value="GAP62545.1"/>
    <property type="molecule type" value="Genomic_DNA"/>
</dbReference>
<reference evidence="1 3" key="1">
    <citation type="journal article" date="2015" name="Genome Announc.">
        <title>Draft Genome Sequence of a Heterotrophic Facultative Anaerobic Thermophilic Bacterium, Ardenticatena maritima Strain 110ST.</title>
        <authorList>
            <person name="Kawaichi S."/>
            <person name="Yoshida T."/>
            <person name="Sako Y."/>
            <person name="Nakamura R."/>
        </authorList>
    </citation>
    <scope>NUCLEOTIDE SEQUENCE [LARGE SCALE GENOMIC DNA]</scope>
    <source>
        <strain evidence="1 3">110S</strain>
    </source>
</reference>
<accession>A0A0M8K648</accession>
<gene>
    <name evidence="1" type="ORF">ARMA_0968</name>
    <name evidence="2" type="ORF">SE16_06960</name>
</gene>
<dbReference type="GO" id="GO:0046872">
    <property type="term" value="F:metal ion binding"/>
    <property type="evidence" value="ECO:0007669"/>
    <property type="project" value="InterPro"/>
</dbReference>
<name>A0A0M8K648_9CHLR</name>
<dbReference type="GO" id="GO:0045892">
    <property type="term" value="P:negative regulation of DNA-templated transcription"/>
    <property type="evidence" value="ECO:0007669"/>
    <property type="project" value="UniProtKB-ARBA"/>
</dbReference>
<protein>
    <submittedName>
        <fullName evidence="2">Copper-sensing transcriptional repressor CsoR family protein</fullName>
    </submittedName>
</protein>
<dbReference type="RefSeq" id="WP_054492456.1">
    <property type="nucleotide sequence ID" value="NZ_BBZA01000062.1"/>
</dbReference>